<evidence type="ECO:0000313" key="3">
    <source>
        <dbReference type="Proteomes" id="UP001370490"/>
    </source>
</evidence>
<dbReference type="EMBL" id="JBAMMX010000027">
    <property type="protein sequence ID" value="KAK6912842.1"/>
    <property type="molecule type" value="Genomic_DNA"/>
</dbReference>
<name>A0AAN8YU85_9MAGN</name>
<dbReference type="GO" id="GO:0015979">
    <property type="term" value="P:photosynthesis"/>
    <property type="evidence" value="ECO:0007669"/>
    <property type="project" value="InterPro"/>
</dbReference>
<dbReference type="Gene3D" id="1.20.1130.10">
    <property type="entry name" value="Photosystem I PsaA/PsaB"/>
    <property type="match status" value="1"/>
</dbReference>
<dbReference type="InterPro" id="IPR001280">
    <property type="entry name" value="PSI_PsaA/B"/>
</dbReference>
<keyword evidence="3" id="KW-1185">Reference proteome</keyword>
<protein>
    <submittedName>
        <fullName evidence="2">Photosystem I PsaA/PsaB</fullName>
    </submittedName>
</protein>
<evidence type="ECO:0000256" key="1">
    <source>
        <dbReference type="SAM" id="MobiDB-lite"/>
    </source>
</evidence>
<dbReference type="PANTHER" id="PTHR30128:SF19">
    <property type="entry name" value="PHOTOSYSTEM I P700 CHLOROPHYLL A APOPROTEIN A1-RELATED"/>
    <property type="match status" value="1"/>
</dbReference>
<dbReference type="Pfam" id="PF00223">
    <property type="entry name" value="PsaA_PsaB"/>
    <property type="match status" value="1"/>
</dbReference>
<dbReference type="GO" id="GO:0009535">
    <property type="term" value="C:chloroplast thylakoid membrane"/>
    <property type="evidence" value="ECO:0007669"/>
    <property type="project" value="TreeGrafter"/>
</dbReference>
<feature type="region of interest" description="Disordered" evidence="1">
    <location>
        <begin position="1"/>
        <end position="31"/>
    </location>
</feature>
<comment type="caution">
    <text evidence="2">The sequence shown here is derived from an EMBL/GenBank/DDBJ whole genome shotgun (WGS) entry which is preliminary data.</text>
</comment>
<feature type="non-terminal residue" evidence="2">
    <location>
        <position position="280"/>
    </location>
</feature>
<dbReference type="Proteomes" id="UP001370490">
    <property type="component" value="Unassembled WGS sequence"/>
</dbReference>
<dbReference type="AlphaFoldDB" id="A0AAN8YU85"/>
<reference evidence="2 3" key="1">
    <citation type="submission" date="2023-12" db="EMBL/GenBank/DDBJ databases">
        <title>A high-quality genome assembly for Dillenia turbinata (Dilleniales).</title>
        <authorList>
            <person name="Chanderbali A."/>
        </authorList>
    </citation>
    <scope>NUCLEOTIDE SEQUENCE [LARGE SCALE GENOMIC DNA]</scope>
    <source>
        <strain evidence="2">LSX21</strain>
        <tissue evidence="2">Leaf</tissue>
    </source>
</reference>
<dbReference type="SUPFAM" id="SSF81558">
    <property type="entry name" value="Photosystem I subunits PsaA/PsaB"/>
    <property type="match status" value="1"/>
</dbReference>
<dbReference type="PANTHER" id="PTHR30128">
    <property type="entry name" value="OUTER MEMBRANE PROTEIN, OMPA-RELATED"/>
    <property type="match status" value="1"/>
</dbReference>
<organism evidence="2 3">
    <name type="scientific">Dillenia turbinata</name>
    <dbReference type="NCBI Taxonomy" id="194707"/>
    <lineage>
        <taxon>Eukaryota</taxon>
        <taxon>Viridiplantae</taxon>
        <taxon>Streptophyta</taxon>
        <taxon>Embryophyta</taxon>
        <taxon>Tracheophyta</taxon>
        <taxon>Spermatophyta</taxon>
        <taxon>Magnoliopsida</taxon>
        <taxon>eudicotyledons</taxon>
        <taxon>Gunneridae</taxon>
        <taxon>Pentapetalae</taxon>
        <taxon>Dilleniales</taxon>
        <taxon>Dilleniaceae</taxon>
        <taxon>Dillenia</taxon>
    </lineage>
</organism>
<dbReference type="InterPro" id="IPR036408">
    <property type="entry name" value="PSI_PsaA/B_sf"/>
</dbReference>
<gene>
    <name evidence="2" type="ORF">RJ641_022443</name>
</gene>
<accession>A0AAN8YU85</accession>
<proteinExistence type="predicted"/>
<evidence type="ECO:0000313" key="2">
    <source>
        <dbReference type="EMBL" id="KAK6912842.1"/>
    </source>
</evidence>
<sequence length="280" mass="31829">MQKPINNLTPNKQSIAAPSAQSSNQYPVDNNPNKLMVIGLDDLLNMESMDGCCAEAFFKSVNKNGTKRKHHQEYLILESNDFSHPINPKDSRKVKACGDHTFLSNNKHQTESCTHKPTKVMPFNIFTGEGKQKTKQQKYQCQMPVGFHNFGLYVDNHTMSALGHPQGMFSDTAIQLQPVFAQWIQNTHALAPEVTAPGATCTKLQIFWISHSLIYDSHDGMDSPERIRQYPWVPSHYHHPEFYIHSEKIELYNQEACKDRNQITSCGHFCPKENKVAADI</sequence>